<dbReference type="GO" id="GO:0016812">
    <property type="term" value="F:hydrolase activity, acting on carbon-nitrogen (but not peptide) bonds, in cyclic amides"/>
    <property type="evidence" value="ECO:0007669"/>
    <property type="project" value="TreeGrafter"/>
</dbReference>
<dbReference type="AlphaFoldDB" id="A0A6M8HXX1"/>
<dbReference type="SUPFAM" id="SSF51338">
    <property type="entry name" value="Composite domain of metallo-dependent hydrolases"/>
    <property type="match status" value="1"/>
</dbReference>
<dbReference type="RefSeq" id="WP_171836209.1">
    <property type="nucleotide sequence ID" value="NZ_CP053709.1"/>
</dbReference>
<dbReference type="GO" id="GO:0005829">
    <property type="term" value="C:cytosol"/>
    <property type="evidence" value="ECO:0007669"/>
    <property type="project" value="TreeGrafter"/>
</dbReference>
<dbReference type="PANTHER" id="PTHR11647:SF1">
    <property type="entry name" value="COLLAPSIN RESPONSE MEDIATOR PROTEIN"/>
    <property type="match status" value="1"/>
</dbReference>
<accession>A0A6M8HXX1</accession>
<keyword evidence="1" id="KW-0378">Hydrolase</keyword>
<dbReference type="PANTHER" id="PTHR11647">
    <property type="entry name" value="HYDRANTOINASE/DIHYDROPYRIMIDINASE FAMILY MEMBER"/>
    <property type="match status" value="1"/>
</dbReference>
<dbReference type="InterPro" id="IPR050378">
    <property type="entry name" value="Metallo-dep_Hydrolases_sf"/>
</dbReference>
<reference evidence="1 2" key="1">
    <citation type="journal article" date="2014" name="World J. Microbiol. Biotechnol.">
        <title>Biodiversity and physiological characteristics of Antarctic and Arctic lichens-associated bacteria.</title>
        <authorList>
            <person name="Lee Y.M."/>
            <person name="Kim E.H."/>
            <person name="Lee H.K."/>
            <person name="Hong S.G."/>
        </authorList>
    </citation>
    <scope>NUCLEOTIDE SEQUENCE [LARGE SCALE GENOMIC DNA]</scope>
    <source>
        <strain evidence="1 2">PAMC 26569</strain>
        <plasmid evidence="1">unnamed1</plasmid>
    </source>
</reference>
<dbReference type="InterPro" id="IPR011059">
    <property type="entry name" value="Metal-dep_hydrolase_composite"/>
</dbReference>
<dbReference type="EMBL" id="CP053709">
    <property type="protein sequence ID" value="QKE93037.1"/>
    <property type="molecule type" value="Genomic_DNA"/>
</dbReference>
<dbReference type="KEGG" id="lck:HN018_22830"/>
<dbReference type="Gene3D" id="3.20.20.140">
    <property type="entry name" value="Metal-dependent hydrolases"/>
    <property type="match status" value="1"/>
</dbReference>
<dbReference type="Proteomes" id="UP000500767">
    <property type="component" value="Plasmid unnamed1"/>
</dbReference>
<organism evidence="1 2">
    <name type="scientific">Lichenicola cladoniae</name>
    <dbReference type="NCBI Taxonomy" id="1484109"/>
    <lineage>
        <taxon>Bacteria</taxon>
        <taxon>Pseudomonadati</taxon>
        <taxon>Pseudomonadota</taxon>
        <taxon>Alphaproteobacteria</taxon>
        <taxon>Acetobacterales</taxon>
        <taxon>Acetobacteraceae</taxon>
        <taxon>Lichenicola</taxon>
    </lineage>
</organism>
<name>A0A6M8HXX1_9PROT</name>
<evidence type="ECO:0000313" key="2">
    <source>
        <dbReference type="Proteomes" id="UP000500767"/>
    </source>
</evidence>
<geneLocation type="plasmid" evidence="1 2">
    <name>unnamed1</name>
</geneLocation>
<evidence type="ECO:0000313" key="1">
    <source>
        <dbReference type="EMBL" id="QKE93037.1"/>
    </source>
</evidence>
<protein>
    <submittedName>
        <fullName evidence="1">Amidohydrolase family protein</fullName>
    </submittedName>
</protein>
<gene>
    <name evidence="1" type="ORF">HN018_22830</name>
</gene>
<proteinExistence type="predicted"/>
<keyword evidence="1" id="KW-0614">Plasmid</keyword>
<keyword evidence="2" id="KW-1185">Reference proteome</keyword>
<sequence>MPYDHLIRLETLLPAFFTGAVAQGLDAAAPCAAQLSERPAKFFGLWPQKGAIQVGADADLAVLTPGVFRWDSAQAHDALNWSPYDGRQFSARVRRTYLGGQLAWDGADIQAHAGQGRYVRRGTSAWFR</sequence>